<name>A0ABS2A7I1_9ACTN</name>
<reference evidence="2 3" key="1">
    <citation type="submission" date="2021-01" db="EMBL/GenBank/DDBJ databases">
        <title>Actinoplanes sp. nov. LDG1-06 isolated from lichen.</title>
        <authorList>
            <person name="Saeng-In P."/>
            <person name="Phongsopitanun W."/>
            <person name="Kanchanasin P."/>
            <person name="Yuki M."/>
            <person name="Kudo T."/>
            <person name="Ohkuma M."/>
            <person name="Tanasupawat S."/>
        </authorList>
    </citation>
    <scope>NUCLEOTIDE SEQUENCE [LARGE SCALE GENOMIC DNA]</scope>
    <source>
        <strain evidence="2 3">LDG1-06</strain>
    </source>
</reference>
<keyword evidence="3" id="KW-1185">Reference proteome</keyword>
<protein>
    <recommendedName>
        <fullName evidence="4">SalK</fullName>
    </recommendedName>
</protein>
<evidence type="ECO:0000256" key="1">
    <source>
        <dbReference type="SAM" id="Phobius"/>
    </source>
</evidence>
<keyword evidence="1" id="KW-0472">Membrane</keyword>
<evidence type="ECO:0000313" key="2">
    <source>
        <dbReference type="EMBL" id="MBM2615752.1"/>
    </source>
</evidence>
<dbReference type="EMBL" id="JAENHP010000002">
    <property type="protein sequence ID" value="MBM2615752.1"/>
    <property type="molecule type" value="Genomic_DNA"/>
</dbReference>
<accession>A0ABS2A7I1</accession>
<evidence type="ECO:0000313" key="3">
    <source>
        <dbReference type="Proteomes" id="UP000632138"/>
    </source>
</evidence>
<dbReference type="InterPro" id="IPR054058">
    <property type="entry name" value="HTH_67"/>
</dbReference>
<keyword evidence="1" id="KW-0812">Transmembrane</keyword>
<evidence type="ECO:0008006" key="4">
    <source>
        <dbReference type="Google" id="ProtNLM"/>
    </source>
</evidence>
<feature type="transmembrane region" description="Helical" evidence="1">
    <location>
        <begin position="48"/>
        <end position="71"/>
    </location>
</feature>
<organism evidence="2 3">
    <name type="scientific">Paractinoplanes ovalisporus</name>
    <dbReference type="NCBI Taxonomy" id="2810368"/>
    <lineage>
        <taxon>Bacteria</taxon>
        <taxon>Bacillati</taxon>
        <taxon>Actinomycetota</taxon>
        <taxon>Actinomycetes</taxon>
        <taxon>Micromonosporales</taxon>
        <taxon>Micromonosporaceae</taxon>
        <taxon>Paractinoplanes</taxon>
    </lineage>
</organism>
<dbReference type="NCBIfam" id="NF047719">
    <property type="entry name" value="SCO6745_fam_HTH"/>
    <property type="match status" value="1"/>
</dbReference>
<dbReference type="RefSeq" id="WP_203375609.1">
    <property type="nucleotide sequence ID" value="NZ_JAENHP010000002.1"/>
</dbReference>
<gene>
    <name evidence="2" type="ORF">JIG36_09315</name>
</gene>
<dbReference type="Proteomes" id="UP000632138">
    <property type="component" value="Unassembled WGS sequence"/>
</dbReference>
<proteinExistence type="predicted"/>
<sequence>MTEPSAARRMWALFEPLHAVVYFAPLSAEAFTQAGLTGFWRRYFAGRAAALGAVGAGPVVAAFFGFAPAMVSRALPDVWSRISPAAALEARRVGATAALTGLFDGLEVGRAAELLAEAARAADFSGRVLAAAHADLPWPDDPVGKLWHAATILREHRGDGHVAALLTAGVDGCESLAWRAALDGGRLREVTQPARGWTDDEWQAATGRLRERGWVDADGTATGAGRDAYAKVEQLTDELAADPWRGLDTTAVELLAPLTERAWAIVPADNPIPLRRTDV</sequence>
<keyword evidence="1" id="KW-1133">Transmembrane helix</keyword>
<dbReference type="Pfam" id="PF21863">
    <property type="entry name" value="HTH_67"/>
    <property type="match status" value="1"/>
</dbReference>
<comment type="caution">
    <text evidence="2">The sequence shown here is derived from an EMBL/GenBank/DDBJ whole genome shotgun (WGS) entry which is preliminary data.</text>
</comment>